<feature type="compositionally biased region" description="Basic residues" evidence="1">
    <location>
        <begin position="356"/>
        <end position="370"/>
    </location>
</feature>
<organism evidence="2">
    <name type="scientific">Arundo donax</name>
    <name type="common">Giant reed</name>
    <name type="synonym">Donax arundinaceus</name>
    <dbReference type="NCBI Taxonomy" id="35708"/>
    <lineage>
        <taxon>Eukaryota</taxon>
        <taxon>Viridiplantae</taxon>
        <taxon>Streptophyta</taxon>
        <taxon>Embryophyta</taxon>
        <taxon>Tracheophyta</taxon>
        <taxon>Spermatophyta</taxon>
        <taxon>Magnoliopsida</taxon>
        <taxon>Liliopsida</taxon>
        <taxon>Poales</taxon>
        <taxon>Poaceae</taxon>
        <taxon>PACMAD clade</taxon>
        <taxon>Arundinoideae</taxon>
        <taxon>Arundineae</taxon>
        <taxon>Arundo</taxon>
    </lineage>
</organism>
<feature type="region of interest" description="Disordered" evidence="1">
    <location>
        <begin position="213"/>
        <end position="382"/>
    </location>
</feature>
<accession>A0A0A9GFF9</accession>
<feature type="compositionally biased region" description="Basic and acidic residues" evidence="1">
    <location>
        <begin position="371"/>
        <end position="382"/>
    </location>
</feature>
<name>A0A0A9GFF9_ARUDO</name>
<reference evidence="2" key="1">
    <citation type="submission" date="2014-09" db="EMBL/GenBank/DDBJ databases">
        <authorList>
            <person name="Magalhaes I.L.F."/>
            <person name="Oliveira U."/>
            <person name="Santos F.R."/>
            <person name="Vidigal T.H.D.A."/>
            <person name="Brescovit A.D."/>
            <person name="Santos A.J."/>
        </authorList>
    </citation>
    <scope>NUCLEOTIDE SEQUENCE</scope>
    <source>
        <tissue evidence="2">Shoot tissue taken approximately 20 cm above the soil surface</tissue>
    </source>
</reference>
<evidence type="ECO:0000256" key="1">
    <source>
        <dbReference type="SAM" id="MobiDB-lite"/>
    </source>
</evidence>
<feature type="compositionally biased region" description="Basic residues" evidence="1">
    <location>
        <begin position="295"/>
        <end position="308"/>
    </location>
</feature>
<evidence type="ECO:0000313" key="2">
    <source>
        <dbReference type="EMBL" id="JAE22144.1"/>
    </source>
</evidence>
<dbReference type="EMBL" id="GBRH01175752">
    <property type="protein sequence ID" value="JAE22144.1"/>
    <property type="molecule type" value="Transcribed_RNA"/>
</dbReference>
<dbReference type="AlphaFoldDB" id="A0A0A9GFF9"/>
<proteinExistence type="predicted"/>
<protein>
    <submittedName>
        <fullName evidence="2">Uncharacterized protein</fullName>
    </submittedName>
</protein>
<sequence length="382" mass="41723">MNLQLRLPKNLRVRPLRGLLGRLACLEHEHRIACCRTKEPTMDVPKHLYRQPIHQDRLVPSKLPWQPLHPHHQPPINADLKTRVLNTHGVAFYGNVMAPAIVAELSLGRVNLLANNVLPPGNEQCVSQRPAGAGLPVRLFPHVAEQEHYLDVAYHGDVERFQRLGAGAELGAGQVPEDVDVGGAAGDVEALGPFPLGEEPRLDVGFAQSLPGRGVVDGDAERGLPHEAAPVPRHRDHAGPAGEPRLVEARHQALRRRAALAEAGDGGGGARRGGRRGRCRVRDLDAGLPEAGQVPHHHRPSRAFRRTPRGQCTPQERDEGVASLSPVLDKKAQPRKTRALPRSLRHDGGLGTGPRNHQRAGEKKRRRHGEQRRGEGRAAEQG</sequence>
<reference evidence="2" key="2">
    <citation type="journal article" date="2015" name="Data Brief">
        <title>Shoot transcriptome of the giant reed, Arundo donax.</title>
        <authorList>
            <person name="Barrero R.A."/>
            <person name="Guerrero F.D."/>
            <person name="Moolhuijzen P."/>
            <person name="Goolsby J.A."/>
            <person name="Tidwell J."/>
            <person name="Bellgard S.E."/>
            <person name="Bellgard M.I."/>
        </authorList>
    </citation>
    <scope>NUCLEOTIDE SEQUENCE</scope>
    <source>
        <tissue evidence="2">Shoot tissue taken approximately 20 cm above the soil surface</tissue>
    </source>
</reference>